<sequence>MCTVELNTKNISFLVHHMVVWGRLQVALDKGNPVLILFDNHESYVSLDTILVSPRKLNDFTYFPNSHKPQATATRCSCVSTFQK</sequence>
<dbReference type="Proteomes" id="UP001159363">
    <property type="component" value="Chromosome 7"/>
</dbReference>
<name>A0ABQ9GWP2_9NEOP</name>
<gene>
    <name evidence="1" type="ORF">PR048_020864</name>
</gene>
<dbReference type="EMBL" id="JARBHB010000008">
    <property type="protein sequence ID" value="KAJ8876419.1"/>
    <property type="molecule type" value="Genomic_DNA"/>
</dbReference>
<reference evidence="1 2" key="1">
    <citation type="submission" date="2023-02" db="EMBL/GenBank/DDBJ databases">
        <title>LHISI_Scaffold_Assembly.</title>
        <authorList>
            <person name="Stuart O.P."/>
            <person name="Cleave R."/>
            <person name="Magrath M.J.L."/>
            <person name="Mikheyev A.S."/>
        </authorList>
    </citation>
    <scope>NUCLEOTIDE SEQUENCE [LARGE SCALE GENOMIC DNA]</scope>
    <source>
        <strain evidence="1">Daus_M_001</strain>
        <tissue evidence="1">Leg muscle</tissue>
    </source>
</reference>
<evidence type="ECO:0000313" key="2">
    <source>
        <dbReference type="Proteomes" id="UP001159363"/>
    </source>
</evidence>
<evidence type="ECO:0008006" key="3">
    <source>
        <dbReference type="Google" id="ProtNLM"/>
    </source>
</evidence>
<protein>
    <recommendedName>
        <fullName evidence="3">DDE-1 domain-containing protein</fullName>
    </recommendedName>
</protein>
<organism evidence="1 2">
    <name type="scientific">Dryococelus australis</name>
    <dbReference type="NCBI Taxonomy" id="614101"/>
    <lineage>
        <taxon>Eukaryota</taxon>
        <taxon>Metazoa</taxon>
        <taxon>Ecdysozoa</taxon>
        <taxon>Arthropoda</taxon>
        <taxon>Hexapoda</taxon>
        <taxon>Insecta</taxon>
        <taxon>Pterygota</taxon>
        <taxon>Neoptera</taxon>
        <taxon>Polyneoptera</taxon>
        <taxon>Phasmatodea</taxon>
        <taxon>Verophasmatodea</taxon>
        <taxon>Anareolatae</taxon>
        <taxon>Phasmatidae</taxon>
        <taxon>Eurycanthinae</taxon>
        <taxon>Dryococelus</taxon>
    </lineage>
</organism>
<accession>A0ABQ9GWP2</accession>
<keyword evidence="2" id="KW-1185">Reference proteome</keyword>
<proteinExistence type="predicted"/>
<comment type="caution">
    <text evidence="1">The sequence shown here is derived from an EMBL/GenBank/DDBJ whole genome shotgun (WGS) entry which is preliminary data.</text>
</comment>
<evidence type="ECO:0000313" key="1">
    <source>
        <dbReference type="EMBL" id="KAJ8876419.1"/>
    </source>
</evidence>